<proteinExistence type="predicted"/>
<protein>
    <submittedName>
        <fullName evidence="3">C2H2 type zinc finger containing protein</fullName>
    </submittedName>
</protein>
<feature type="domain" description="HTH CENPB-type" evidence="2">
    <location>
        <begin position="234"/>
        <end position="294"/>
    </location>
</feature>
<comment type="caution">
    <text evidence="3">The sequence shown here is derived from an EMBL/GenBank/DDBJ whole genome shotgun (WGS) entry which is preliminary data.</text>
</comment>
<dbReference type="Proteomes" id="UP001629113">
    <property type="component" value="Unassembled WGS sequence"/>
</dbReference>
<evidence type="ECO:0000256" key="1">
    <source>
        <dbReference type="ARBA" id="ARBA00023125"/>
    </source>
</evidence>
<dbReference type="EMBL" id="JBFCZG010000006">
    <property type="protein sequence ID" value="KAL3421201.1"/>
    <property type="molecule type" value="Genomic_DNA"/>
</dbReference>
<gene>
    <name evidence="3" type="ORF">PVAG01_07646</name>
</gene>
<reference evidence="3 4" key="1">
    <citation type="submission" date="2024-06" db="EMBL/GenBank/DDBJ databases">
        <title>Complete genome of Phlyctema vagabunda strain 19-DSS-EL-015.</title>
        <authorList>
            <person name="Fiorenzani C."/>
        </authorList>
    </citation>
    <scope>NUCLEOTIDE SEQUENCE [LARGE SCALE GENOMIC DNA]</scope>
    <source>
        <strain evidence="3 4">19-DSS-EL-015</strain>
    </source>
</reference>
<accession>A0ABR4PCZ7</accession>
<organism evidence="3 4">
    <name type="scientific">Phlyctema vagabunda</name>
    <dbReference type="NCBI Taxonomy" id="108571"/>
    <lineage>
        <taxon>Eukaryota</taxon>
        <taxon>Fungi</taxon>
        <taxon>Dikarya</taxon>
        <taxon>Ascomycota</taxon>
        <taxon>Pezizomycotina</taxon>
        <taxon>Leotiomycetes</taxon>
        <taxon>Helotiales</taxon>
        <taxon>Dermateaceae</taxon>
        <taxon>Phlyctema</taxon>
    </lineage>
</organism>
<evidence type="ECO:0000259" key="2">
    <source>
        <dbReference type="Pfam" id="PF03221"/>
    </source>
</evidence>
<evidence type="ECO:0000313" key="4">
    <source>
        <dbReference type="Proteomes" id="UP001629113"/>
    </source>
</evidence>
<evidence type="ECO:0000313" key="3">
    <source>
        <dbReference type="EMBL" id="KAL3421201.1"/>
    </source>
</evidence>
<keyword evidence="4" id="KW-1185">Reference proteome</keyword>
<keyword evidence="1" id="KW-0238">DNA-binding</keyword>
<dbReference type="Pfam" id="PF03221">
    <property type="entry name" value="HTH_Tnp_Tc5"/>
    <property type="match status" value="1"/>
</dbReference>
<name>A0ABR4PCZ7_9HELO</name>
<sequence length="723" mass="81165">MLFIHADPHSKDLIHDERNTSWPFEASKEQAEVHQKTPYDIVKIGLVDYINSKVVQGKVPTDDELLIEARKIFNNLTAFNNSEDSAVSWFNDLILSSGSDAQKERQKELSKFREAESSPAFMDKLKDPHMMIRPCPREAALKKYVDTRIALGLTPTDAELQIEACKILDQSEATANFRCPEAVGWFKFLAKASTSWLEDFRRRANLPRSSEMAFDDIRPADLTSIDYSIHTYGRIERELTDHVHLQSTLGHVPTDKELQDKARLIIYGNDDPWNQTAIDNPMYLELFKRKYGLVPNDETDISLLSEMLPLGNPEQPTSNAKEYHSPQSLHWNLEQIAGSCFDNFKDVPIGDVIQNKPLTNTNPTQPLRYFLNDANCYRRLVRELSRFVTSCMSVNNPNQHVPSDAELQNQARWVIYDDDDPWNQTAADNAEWLIRFKRDVGLAPAELGPGLPASNETWHHKQKGTGFAPPYTFPKAPPAPYEDESNVVINMQEKEMRVKASTANKFLKSLTTRYSRVPTVFCSRELENGLNSYVKSEVAKGLCPTDADLQAKARDILGTTETAADDMQLLEKFKAMNGILKATDTVTSALSKFPESVFVGDLSAEDSALLQQFDTELGHMDFTTSAIETPESEEELQITDYASYHRVNTATASPLRRRVSHIVACKAGYSACAPHLGISPENASQLDNMMDGVGPDSAPCSGSLDDLDFEFDFSLPDPDASTF</sequence>
<dbReference type="InterPro" id="IPR006600">
    <property type="entry name" value="HTH_CenpB_DNA-bd_dom"/>
</dbReference>